<sequence>MVWLGESPGSSGQLILENMEVTSQQNTGSKPRLISHMEENEEDLWLPDPEDWNGGKQMAFGKGWASEDLERAPYWALCHVIAEKESSCGPRLAICHEDILQS</sequence>
<dbReference type="EMBL" id="JAPFRF010000024">
    <property type="protein sequence ID" value="KAJ7303213.1"/>
    <property type="molecule type" value="Genomic_DNA"/>
</dbReference>
<dbReference type="Proteomes" id="UP001142489">
    <property type="component" value="Unassembled WGS sequence"/>
</dbReference>
<proteinExistence type="predicted"/>
<keyword evidence="2" id="KW-1185">Reference proteome</keyword>
<evidence type="ECO:0000313" key="2">
    <source>
        <dbReference type="Proteomes" id="UP001142489"/>
    </source>
</evidence>
<name>A0A9Q0X5E5_9SAUR</name>
<dbReference type="AlphaFoldDB" id="A0A9Q0X5E5"/>
<evidence type="ECO:0000313" key="1">
    <source>
        <dbReference type="EMBL" id="KAJ7303213.1"/>
    </source>
</evidence>
<reference evidence="1" key="1">
    <citation type="journal article" date="2023" name="DNA Res.">
        <title>Chromosome-level genome assembly of Phrynocephalus forsythii using third-generation DNA sequencing and Hi-C analysis.</title>
        <authorList>
            <person name="Qi Y."/>
            <person name="Zhao W."/>
            <person name="Zhao Y."/>
            <person name="Niu C."/>
            <person name="Cao S."/>
            <person name="Zhang Y."/>
        </authorList>
    </citation>
    <scope>NUCLEOTIDE SEQUENCE</scope>
    <source>
        <tissue evidence="1">Muscle</tissue>
    </source>
</reference>
<protein>
    <submittedName>
        <fullName evidence="1">Uncharacterized protein</fullName>
    </submittedName>
</protein>
<comment type="caution">
    <text evidence="1">The sequence shown here is derived from an EMBL/GenBank/DDBJ whole genome shotgun (WGS) entry which is preliminary data.</text>
</comment>
<organism evidence="1 2">
    <name type="scientific">Phrynocephalus forsythii</name>
    <dbReference type="NCBI Taxonomy" id="171643"/>
    <lineage>
        <taxon>Eukaryota</taxon>
        <taxon>Metazoa</taxon>
        <taxon>Chordata</taxon>
        <taxon>Craniata</taxon>
        <taxon>Vertebrata</taxon>
        <taxon>Euteleostomi</taxon>
        <taxon>Lepidosauria</taxon>
        <taxon>Squamata</taxon>
        <taxon>Bifurcata</taxon>
        <taxon>Unidentata</taxon>
        <taxon>Episquamata</taxon>
        <taxon>Toxicofera</taxon>
        <taxon>Iguania</taxon>
        <taxon>Acrodonta</taxon>
        <taxon>Agamidae</taxon>
        <taxon>Agaminae</taxon>
        <taxon>Phrynocephalus</taxon>
    </lineage>
</organism>
<gene>
    <name evidence="1" type="ORF">JRQ81_012148</name>
</gene>
<accession>A0A9Q0X5E5</accession>